<name>A0ABN5NVF0_9LEPT</name>
<accession>A0ABN5NVF0</accession>
<reference evidence="1 2" key="1">
    <citation type="submission" date="2018-06" db="EMBL/GenBank/DDBJ databases">
        <authorList>
            <person name="Tortosa P."/>
        </authorList>
    </citation>
    <scope>NUCLEOTIDE SEQUENCE [LARGE SCALE GENOMIC DNA]</scope>
    <source>
        <strain evidence="1 2">MDI222</strain>
    </source>
</reference>
<proteinExistence type="predicted"/>
<evidence type="ECO:0000313" key="2">
    <source>
        <dbReference type="Proteomes" id="UP000258889"/>
    </source>
</evidence>
<evidence type="ECO:0000313" key="1">
    <source>
        <dbReference type="EMBL" id="AXR65881.1"/>
    </source>
</evidence>
<dbReference type="Proteomes" id="UP000258889">
    <property type="component" value="Chromosome i"/>
</dbReference>
<reference evidence="1 2" key="2">
    <citation type="submission" date="2018-09" db="EMBL/GenBank/DDBJ databases">
        <title>Complete Genome sequences of three Leptospira mayottensis isolates obtained from Tenrecid mammals endemic to the Malagasy region.</title>
        <authorList>
            <person name="Cordonin C."/>
            <person name="Toty C."/>
        </authorList>
    </citation>
    <scope>NUCLEOTIDE SEQUENCE [LARGE SCALE GENOMIC DNA]</scope>
    <source>
        <strain evidence="1 2">MDI222</strain>
    </source>
</reference>
<keyword evidence="2" id="KW-1185">Reference proteome</keyword>
<sequence length="65" mass="8023">MPEYYFFSGRDFLERKERIFVIELKFTYRKDYKKKYTLFALSFQEYRNHSKNDSVNTDLHGGKIL</sequence>
<protein>
    <submittedName>
        <fullName evidence="1">Uncharacterized protein</fullName>
    </submittedName>
</protein>
<gene>
    <name evidence="1" type="ORF">DQM28_18435</name>
</gene>
<dbReference type="EMBL" id="CP030144">
    <property type="protein sequence ID" value="AXR65881.1"/>
    <property type="molecule type" value="Genomic_DNA"/>
</dbReference>
<organism evidence="1 2">
    <name type="scientific">Leptospira mayottensis</name>
    <dbReference type="NCBI Taxonomy" id="1137606"/>
    <lineage>
        <taxon>Bacteria</taxon>
        <taxon>Pseudomonadati</taxon>
        <taxon>Spirochaetota</taxon>
        <taxon>Spirochaetia</taxon>
        <taxon>Leptospirales</taxon>
        <taxon>Leptospiraceae</taxon>
        <taxon>Leptospira</taxon>
    </lineage>
</organism>